<accession>A0A4Z2HJI9</accession>
<feature type="compositionally biased region" description="Basic residues" evidence="1">
    <location>
        <begin position="60"/>
        <end position="70"/>
    </location>
</feature>
<name>A0A4Z2HJI9_9TELE</name>
<feature type="region of interest" description="Disordered" evidence="1">
    <location>
        <begin position="53"/>
        <end position="78"/>
    </location>
</feature>
<comment type="caution">
    <text evidence="2">The sequence shown here is derived from an EMBL/GenBank/DDBJ whole genome shotgun (WGS) entry which is preliminary data.</text>
</comment>
<dbReference type="EMBL" id="SRLO01000241">
    <property type="protein sequence ID" value="TNN65103.1"/>
    <property type="molecule type" value="Genomic_DNA"/>
</dbReference>
<reference evidence="2 3" key="1">
    <citation type="submission" date="2019-03" db="EMBL/GenBank/DDBJ databases">
        <title>First draft genome of Liparis tanakae, snailfish: a comprehensive survey of snailfish specific genes.</title>
        <authorList>
            <person name="Kim W."/>
            <person name="Song I."/>
            <person name="Jeong J.-H."/>
            <person name="Kim D."/>
            <person name="Kim S."/>
            <person name="Ryu S."/>
            <person name="Song J.Y."/>
            <person name="Lee S.K."/>
        </authorList>
    </citation>
    <scope>NUCLEOTIDE SEQUENCE [LARGE SCALE GENOMIC DNA]</scope>
    <source>
        <tissue evidence="2">Muscle</tissue>
    </source>
</reference>
<keyword evidence="3" id="KW-1185">Reference proteome</keyword>
<dbReference type="Proteomes" id="UP000314294">
    <property type="component" value="Unassembled WGS sequence"/>
</dbReference>
<evidence type="ECO:0000313" key="2">
    <source>
        <dbReference type="EMBL" id="TNN65103.1"/>
    </source>
</evidence>
<gene>
    <name evidence="2" type="ORF">EYF80_024712</name>
</gene>
<organism evidence="2 3">
    <name type="scientific">Liparis tanakae</name>
    <name type="common">Tanaka's snailfish</name>
    <dbReference type="NCBI Taxonomy" id="230148"/>
    <lineage>
        <taxon>Eukaryota</taxon>
        <taxon>Metazoa</taxon>
        <taxon>Chordata</taxon>
        <taxon>Craniata</taxon>
        <taxon>Vertebrata</taxon>
        <taxon>Euteleostomi</taxon>
        <taxon>Actinopterygii</taxon>
        <taxon>Neopterygii</taxon>
        <taxon>Teleostei</taxon>
        <taxon>Neoteleostei</taxon>
        <taxon>Acanthomorphata</taxon>
        <taxon>Eupercaria</taxon>
        <taxon>Perciformes</taxon>
        <taxon>Cottioidei</taxon>
        <taxon>Cottales</taxon>
        <taxon>Liparidae</taxon>
        <taxon>Liparis</taxon>
    </lineage>
</organism>
<dbReference type="AlphaFoldDB" id="A0A4Z2HJI9"/>
<evidence type="ECO:0000256" key="1">
    <source>
        <dbReference type="SAM" id="MobiDB-lite"/>
    </source>
</evidence>
<proteinExistence type="predicted"/>
<sequence>MGAAEDILSRHLGAFDWPTAPGEPAPPPSAAALARFHFLISFLFGSAATGTYQGDAEAMKKRRPSPRVHGRSTLDKDM</sequence>
<protein>
    <submittedName>
        <fullName evidence="2">Uncharacterized protein</fullName>
    </submittedName>
</protein>
<evidence type="ECO:0000313" key="3">
    <source>
        <dbReference type="Proteomes" id="UP000314294"/>
    </source>
</evidence>